<dbReference type="AlphaFoldDB" id="R8YMS2"/>
<dbReference type="PATRIC" id="fig|1217691.3.peg.1479"/>
<dbReference type="EMBL" id="APQM01000007">
    <property type="protein sequence ID" value="EOQ68777.1"/>
    <property type="molecule type" value="Genomic_DNA"/>
</dbReference>
<feature type="transmembrane region" description="Helical" evidence="1">
    <location>
        <begin position="21"/>
        <end position="39"/>
    </location>
</feature>
<keyword evidence="1" id="KW-0812">Transmembrane</keyword>
<dbReference type="RefSeq" id="WP_016141506.1">
    <property type="nucleotide sequence ID" value="NZ_KB976987.1"/>
</dbReference>
<evidence type="ECO:0000256" key="1">
    <source>
        <dbReference type="SAM" id="Phobius"/>
    </source>
</evidence>
<sequence>MTTKESFISKLARKSKENRGNIALCSMLFIIPLFVFPAYPKNEWQYELYQYITQIMHVTVGTKGPLPFFTILYSLYITIVMFFVGCVICYFFIKKYGVNKSYQEEIYKLFFQAEFESSKKYPWLEKPLIKKTLVSSLFALCFIIGIFHFIEDDITQQRPRRRGGLIVLGYNYRVGVMIWEIIITVFSIFPIFYFGLLFLYIINYFFRGLGTGKVTIPIKVPTKKQKRSRKD</sequence>
<dbReference type="HOGENOM" id="CLU_104929_0_0_6"/>
<evidence type="ECO:0000313" key="2">
    <source>
        <dbReference type="EMBL" id="EOQ68777.1"/>
    </source>
</evidence>
<keyword evidence="1" id="KW-1133">Transmembrane helix</keyword>
<organism evidence="2 3">
    <name type="scientific">Acinetobacter pittii ANC 4050</name>
    <dbReference type="NCBI Taxonomy" id="1217691"/>
    <lineage>
        <taxon>Bacteria</taxon>
        <taxon>Pseudomonadati</taxon>
        <taxon>Pseudomonadota</taxon>
        <taxon>Gammaproteobacteria</taxon>
        <taxon>Moraxellales</taxon>
        <taxon>Moraxellaceae</taxon>
        <taxon>Acinetobacter</taxon>
        <taxon>Acinetobacter calcoaceticus/baumannii complex</taxon>
    </lineage>
</organism>
<dbReference type="Proteomes" id="UP000014024">
    <property type="component" value="Unassembled WGS sequence"/>
</dbReference>
<dbReference type="OrthoDB" id="6684094at2"/>
<proteinExistence type="predicted"/>
<feature type="transmembrane region" description="Helical" evidence="1">
    <location>
        <begin position="128"/>
        <end position="150"/>
    </location>
</feature>
<evidence type="ECO:0000313" key="3">
    <source>
        <dbReference type="Proteomes" id="UP000014024"/>
    </source>
</evidence>
<feature type="transmembrane region" description="Helical" evidence="1">
    <location>
        <begin position="71"/>
        <end position="93"/>
    </location>
</feature>
<feature type="transmembrane region" description="Helical" evidence="1">
    <location>
        <begin position="181"/>
        <end position="206"/>
    </location>
</feature>
<comment type="caution">
    <text evidence="2">The sequence shown here is derived from an EMBL/GenBank/DDBJ whole genome shotgun (WGS) entry which is preliminary data.</text>
</comment>
<name>R8YMS2_ACIPI</name>
<gene>
    <name evidence="2" type="ORF">F931_01494</name>
</gene>
<reference evidence="2 3" key="1">
    <citation type="submission" date="2013-02" db="EMBL/GenBank/DDBJ databases">
        <title>The Genome Sequence of Acinetobacter sp. ANC 4050.</title>
        <authorList>
            <consortium name="The Broad Institute Genome Sequencing Platform"/>
            <consortium name="The Broad Institute Genome Sequencing Center for Infectious Disease"/>
            <person name="Cerqueira G."/>
            <person name="Feldgarden M."/>
            <person name="Courvalin P."/>
            <person name="Perichon B."/>
            <person name="Grillot-Courvalin C."/>
            <person name="Clermont D."/>
            <person name="Rocha E."/>
            <person name="Yoon E.-J."/>
            <person name="Nemec A."/>
            <person name="Walker B."/>
            <person name="Young S.K."/>
            <person name="Zeng Q."/>
            <person name="Gargeya S."/>
            <person name="Fitzgerald M."/>
            <person name="Haas B."/>
            <person name="Abouelleil A."/>
            <person name="Alvarado L."/>
            <person name="Arachchi H.M."/>
            <person name="Berlin A.M."/>
            <person name="Chapman S.B."/>
            <person name="Dewar J."/>
            <person name="Goldberg J."/>
            <person name="Griggs A."/>
            <person name="Gujja S."/>
            <person name="Hansen M."/>
            <person name="Howarth C."/>
            <person name="Imamovic A."/>
            <person name="Larimer J."/>
            <person name="McCowan C."/>
            <person name="Murphy C."/>
            <person name="Neiman D."/>
            <person name="Pearson M."/>
            <person name="Priest M."/>
            <person name="Roberts A."/>
            <person name="Saif S."/>
            <person name="Shea T."/>
            <person name="Sisk P."/>
            <person name="Sykes S."/>
            <person name="Wortman J."/>
            <person name="Nusbaum C."/>
            <person name="Birren B."/>
        </authorList>
    </citation>
    <scope>NUCLEOTIDE SEQUENCE [LARGE SCALE GENOMIC DNA]</scope>
    <source>
        <strain evidence="2 3">ANC 4050</strain>
    </source>
</reference>
<keyword evidence="1" id="KW-0472">Membrane</keyword>
<protein>
    <submittedName>
        <fullName evidence="2">Uncharacterized protein</fullName>
    </submittedName>
</protein>
<accession>R8YMS2</accession>